<dbReference type="InterPro" id="IPR002347">
    <property type="entry name" value="SDR_fam"/>
</dbReference>
<evidence type="ECO:0000313" key="4">
    <source>
        <dbReference type="Proteomes" id="UP000503336"/>
    </source>
</evidence>
<protein>
    <submittedName>
        <fullName evidence="3">SDR family oxidoreductase</fullName>
    </submittedName>
</protein>
<accession>A0A7M3T718</accession>
<dbReference type="FunFam" id="3.40.50.720:FF:000084">
    <property type="entry name" value="Short-chain dehydrogenase reductase"/>
    <property type="match status" value="1"/>
</dbReference>
<keyword evidence="2" id="KW-0560">Oxidoreductase</keyword>
<sequence>MEDRWRRVCGRGRQVSARYEDLAGRTVFISGGATGIGADLVAAFHGQGAEVFFVDIDRAAGERLCDALAANGAPPRFTECDVTDEAALKAALEAAEEGGGLDVLINNAANDTRRKLEEVDAETWRRAVDVNLRHQFVAAQTAAPWMKARGRGVIVNFASIAPEAMVPDLAVYNICKAGVRGLTRSLARDLGGFGVRVNSILPGAILTERQRKLWFRDQAAIDAVVARQCLPLELNGGHVAAMALFLASDAAAGCTAQDFIVDAGTI</sequence>
<dbReference type="GO" id="GO:0016491">
    <property type="term" value="F:oxidoreductase activity"/>
    <property type="evidence" value="ECO:0007669"/>
    <property type="project" value="UniProtKB-KW"/>
</dbReference>
<evidence type="ECO:0000256" key="2">
    <source>
        <dbReference type="ARBA" id="ARBA00023002"/>
    </source>
</evidence>
<dbReference type="InterPro" id="IPR020904">
    <property type="entry name" value="Sc_DH/Rdtase_CS"/>
</dbReference>
<dbReference type="EMBL" id="CP049056">
    <property type="protein sequence ID" value="QIE57799.1"/>
    <property type="molecule type" value="Genomic_DNA"/>
</dbReference>
<dbReference type="InterPro" id="IPR036291">
    <property type="entry name" value="NAD(P)-bd_dom_sf"/>
</dbReference>
<dbReference type="PANTHER" id="PTHR24321">
    <property type="entry name" value="DEHYDROGENASES, SHORT CHAIN"/>
    <property type="match status" value="1"/>
</dbReference>
<evidence type="ECO:0000256" key="1">
    <source>
        <dbReference type="ARBA" id="ARBA00006484"/>
    </source>
</evidence>
<proteinExistence type="inferred from homology"/>
<evidence type="ECO:0000313" key="3">
    <source>
        <dbReference type="EMBL" id="QIE57799.1"/>
    </source>
</evidence>
<dbReference type="Pfam" id="PF13561">
    <property type="entry name" value="adh_short_C2"/>
    <property type="match status" value="1"/>
</dbReference>
<comment type="similarity">
    <text evidence="1">Belongs to the short-chain dehydrogenases/reductases (SDR) family.</text>
</comment>
<dbReference type="Proteomes" id="UP000503336">
    <property type="component" value="Chromosome"/>
</dbReference>
<dbReference type="Gene3D" id="3.40.50.720">
    <property type="entry name" value="NAD(P)-binding Rossmann-like Domain"/>
    <property type="match status" value="1"/>
</dbReference>
<dbReference type="PANTHER" id="PTHR24321:SF8">
    <property type="entry name" value="ESTRADIOL 17-BETA-DEHYDROGENASE 8-RELATED"/>
    <property type="match status" value="1"/>
</dbReference>
<organism evidence="3 4">
    <name type="scientific">Pikeienuella piscinae</name>
    <dbReference type="NCBI Taxonomy" id="2748098"/>
    <lineage>
        <taxon>Bacteria</taxon>
        <taxon>Pseudomonadati</taxon>
        <taxon>Pseudomonadota</taxon>
        <taxon>Alphaproteobacteria</taxon>
        <taxon>Rhodobacterales</taxon>
        <taxon>Paracoccaceae</taxon>
        <taxon>Pikeienuella</taxon>
    </lineage>
</organism>
<dbReference type="PROSITE" id="PS00061">
    <property type="entry name" value="ADH_SHORT"/>
    <property type="match status" value="1"/>
</dbReference>
<dbReference type="SUPFAM" id="SSF51735">
    <property type="entry name" value="NAD(P)-binding Rossmann-fold domains"/>
    <property type="match status" value="1"/>
</dbReference>
<dbReference type="AlphaFoldDB" id="A0A7M3T718"/>
<keyword evidence="4" id="KW-1185">Reference proteome</keyword>
<name>A0A7M3T718_9RHOB</name>
<gene>
    <name evidence="3" type="ORF">G5B40_07975</name>
</gene>
<reference evidence="3 4" key="1">
    <citation type="submission" date="2020-02" db="EMBL/GenBank/DDBJ databases">
        <title>complete genome sequence of Rhodobacteraceae bacterium.</title>
        <authorList>
            <person name="Park J."/>
            <person name="Kim Y.-S."/>
            <person name="Kim K.-H."/>
        </authorList>
    </citation>
    <scope>NUCLEOTIDE SEQUENCE [LARGE SCALE GENOMIC DNA]</scope>
    <source>
        <strain evidence="3 4">RR4-56</strain>
    </source>
</reference>
<dbReference type="KEGG" id="hdh:G5B40_07975"/>
<dbReference type="PRINTS" id="PR00081">
    <property type="entry name" value="GDHRDH"/>
</dbReference>
<dbReference type="PRINTS" id="PR00080">
    <property type="entry name" value="SDRFAMILY"/>
</dbReference>
<dbReference type="CDD" id="cd05233">
    <property type="entry name" value="SDR_c"/>
    <property type="match status" value="1"/>
</dbReference>